<feature type="domain" description="Glycoside hydrolase family 5" evidence="4">
    <location>
        <begin position="60"/>
        <end position="294"/>
    </location>
</feature>
<evidence type="ECO:0000313" key="6">
    <source>
        <dbReference type="Proteomes" id="UP000233781"/>
    </source>
</evidence>
<dbReference type="InterPro" id="IPR001547">
    <property type="entry name" value="Glyco_hydro_5"/>
</dbReference>
<sequence length="370" mass="39853">MAAIAVALAVVLGVAGVVSVTGTGGTRITSGPTSSGPMRPIDGTPPVIGVQYTALFDGVQTADREQMAEGVAATGAGWVRLDVAWASLQPDGPNRWDMGWGVPRVDEAIRIARAQGLKVLLEVYWAPPWATDGGGKAAHPDPHAFARALRWMAERWGADVDAYEIWNEPNGKRFWNPPDARAYASLLRAAYPAVKIADPDAPVVVGGLEYVDIDWVEQLYAAGAKGSYDVMAVHPYPSPGDLSPGTAADGTRYRFLNLDELVVVMRAHGEAKVPIWLTEVGWSSHENAADAPVWALGVSEAEQARFLYDSVRIVARRYPQVKGWFWYTARDTALGDVHQDGFGLLRADGSRKPAWAALRCVASRVCPDAP</sequence>
<reference evidence="5 6" key="1">
    <citation type="submission" date="2017-12" db="EMBL/GenBank/DDBJ databases">
        <title>Sequencing the genomes of 1000 Actinobacteria strains.</title>
        <authorList>
            <person name="Klenk H.-P."/>
        </authorList>
    </citation>
    <scope>NUCLEOTIDE SEQUENCE [LARGE SCALE GENOMIC DNA]</scope>
    <source>
        <strain evidence="5 6">DSM 12806</strain>
    </source>
</reference>
<evidence type="ECO:0000256" key="1">
    <source>
        <dbReference type="ARBA" id="ARBA00022801"/>
    </source>
</evidence>
<organism evidence="5 6">
    <name type="scientific">Phycicoccus duodecadis</name>
    <dbReference type="NCBI Taxonomy" id="173053"/>
    <lineage>
        <taxon>Bacteria</taxon>
        <taxon>Bacillati</taxon>
        <taxon>Actinomycetota</taxon>
        <taxon>Actinomycetes</taxon>
        <taxon>Micrococcales</taxon>
        <taxon>Intrasporangiaceae</taxon>
        <taxon>Phycicoccus</taxon>
    </lineage>
</organism>
<dbReference type="OrthoDB" id="9776971at2"/>
<evidence type="ECO:0000256" key="2">
    <source>
        <dbReference type="ARBA" id="ARBA00023295"/>
    </source>
</evidence>
<protein>
    <submittedName>
        <fullName evidence="5">Cellulase (Glycosyl hydrolase family 5)</fullName>
    </submittedName>
</protein>
<keyword evidence="2 3" id="KW-0326">Glycosidase</keyword>
<dbReference type="InterPro" id="IPR017853">
    <property type="entry name" value="GH"/>
</dbReference>
<comment type="similarity">
    <text evidence="3">Belongs to the glycosyl hydrolase 5 (cellulase A) family.</text>
</comment>
<dbReference type="RefSeq" id="WP_101395239.1">
    <property type="nucleotide sequence ID" value="NZ_PJNE01000001.1"/>
</dbReference>
<dbReference type="PANTHER" id="PTHR12631:SF10">
    <property type="entry name" value="BETA-XYLOSIDASE-LIKE PROTEIN-RELATED"/>
    <property type="match status" value="1"/>
</dbReference>
<evidence type="ECO:0000313" key="5">
    <source>
        <dbReference type="EMBL" id="PKW26713.1"/>
    </source>
</evidence>
<gene>
    <name evidence="5" type="ORF">ATL31_1531</name>
</gene>
<proteinExistence type="inferred from homology"/>
<dbReference type="SUPFAM" id="SSF51445">
    <property type="entry name" value="(Trans)glycosidases"/>
    <property type="match status" value="1"/>
</dbReference>
<dbReference type="Proteomes" id="UP000233781">
    <property type="component" value="Unassembled WGS sequence"/>
</dbReference>
<dbReference type="GO" id="GO:0000272">
    <property type="term" value="P:polysaccharide catabolic process"/>
    <property type="evidence" value="ECO:0007669"/>
    <property type="project" value="InterPro"/>
</dbReference>
<dbReference type="EMBL" id="PJNE01000001">
    <property type="protein sequence ID" value="PKW26713.1"/>
    <property type="molecule type" value="Genomic_DNA"/>
</dbReference>
<dbReference type="AlphaFoldDB" id="A0A2N3YIN8"/>
<comment type="caution">
    <text evidence="5">The sequence shown here is derived from an EMBL/GenBank/DDBJ whole genome shotgun (WGS) entry which is preliminary data.</text>
</comment>
<dbReference type="Pfam" id="PF00150">
    <property type="entry name" value="Cellulase"/>
    <property type="match status" value="1"/>
</dbReference>
<accession>A0A2N3YIN8</accession>
<evidence type="ECO:0000259" key="4">
    <source>
        <dbReference type="Pfam" id="PF00150"/>
    </source>
</evidence>
<keyword evidence="6" id="KW-1185">Reference proteome</keyword>
<dbReference type="PANTHER" id="PTHR12631">
    <property type="entry name" value="ALPHA-L-IDURONIDASE"/>
    <property type="match status" value="1"/>
</dbReference>
<keyword evidence="1 3" id="KW-0378">Hydrolase</keyword>
<dbReference type="InterPro" id="IPR051923">
    <property type="entry name" value="Glycosyl_Hydrolase_39"/>
</dbReference>
<evidence type="ECO:0000256" key="3">
    <source>
        <dbReference type="RuleBase" id="RU361153"/>
    </source>
</evidence>
<dbReference type="Gene3D" id="3.20.20.80">
    <property type="entry name" value="Glycosidases"/>
    <property type="match status" value="1"/>
</dbReference>
<name>A0A2N3YIN8_9MICO</name>
<dbReference type="GO" id="GO:0004553">
    <property type="term" value="F:hydrolase activity, hydrolyzing O-glycosyl compounds"/>
    <property type="evidence" value="ECO:0007669"/>
    <property type="project" value="InterPro"/>
</dbReference>